<dbReference type="EMBL" id="CASHTH010001822">
    <property type="protein sequence ID" value="CAI8020342.1"/>
    <property type="molecule type" value="Genomic_DNA"/>
</dbReference>
<evidence type="ECO:0000313" key="1">
    <source>
        <dbReference type="EMBL" id="CAI8020342.1"/>
    </source>
</evidence>
<dbReference type="AlphaFoldDB" id="A0AA35S1J3"/>
<evidence type="ECO:0000313" key="2">
    <source>
        <dbReference type="Proteomes" id="UP001174909"/>
    </source>
</evidence>
<dbReference type="Proteomes" id="UP001174909">
    <property type="component" value="Unassembled WGS sequence"/>
</dbReference>
<sequence length="96" mass="10827">FFIHQQKITFQGILATDLRKTFAIFTYKCDGNSFPDKATVGYVIEDGMASNHKATLQDNPHKVICNCTTEEYVNIVLDISECNPPFDACKQECDDT</sequence>
<protein>
    <submittedName>
        <fullName evidence="1">Uncharacterized protein</fullName>
    </submittedName>
</protein>
<gene>
    <name evidence="1" type="ORF">GBAR_LOCUS12170</name>
</gene>
<feature type="non-terminal residue" evidence="1">
    <location>
        <position position="96"/>
    </location>
</feature>
<proteinExistence type="predicted"/>
<name>A0AA35S1J3_GEOBA</name>
<comment type="caution">
    <text evidence="1">The sequence shown here is derived from an EMBL/GenBank/DDBJ whole genome shotgun (WGS) entry which is preliminary data.</text>
</comment>
<reference evidence="1" key="1">
    <citation type="submission" date="2023-03" db="EMBL/GenBank/DDBJ databases">
        <authorList>
            <person name="Steffen K."/>
            <person name="Cardenas P."/>
        </authorList>
    </citation>
    <scope>NUCLEOTIDE SEQUENCE</scope>
</reference>
<accession>A0AA35S1J3</accession>
<keyword evidence="2" id="KW-1185">Reference proteome</keyword>
<organism evidence="1 2">
    <name type="scientific">Geodia barretti</name>
    <name type="common">Barrett's horny sponge</name>
    <dbReference type="NCBI Taxonomy" id="519541"/>
    <lineage>
        <taxon>Eukaryota</taxon>
        <taxon>Metazoa</taxon>
        <taxon>Porifera</taxon>
        <taxon>Demospongiae</taxon>
        <taxon>Heteroscleromorpha</taxon>
        <taxon>Tetractinellida</taxon>
        <taxon>Astrophorina</taxon>
        <taxon>Geodiidae</taxon>
        <taxon>Geodia</taxon>
    </lineage>
</organism>